<sequence length="138" mass="15583">MRELGMGESFWNRDQLAVWSRPQWGFLENEPFVALLDAGYGWRVTAVDPPKVRRRGSAPIRVVHMADRFGRALTFDVAMDTNRMSKHATFCRPLDEHVLIADTLSAAAHLGTSDPAGSFTDLENLPGVYRVADFLRHR</sequence>
<gene>
    <name evidence="1" type="ORF">GSI01S_33_00530</name>
</gene>
<dbReference type="Proteomes" id="UP000035083">
    <property type="component" value="Unassembled WGS sequence"/>
</dbReference>
<proteinExistence type="predicted"/>
<evidence type="ECO:0000313" key="2">
    <source>
        <dbReference type="Proteomes" id="UP000035083"/>
    </source>
</evidence>
<evidence type="ECO:0000313" key="1">
    <source>
        <dbReference type="EMBL" id="GAC62367.1"/>
    </source>
</evidence>
<dbReference type="AlphaFoldDB" id="L7LQB3"/>
<name>L7LQB3_9ACTN</name>
<organism evidence="1 2">
    <name type="scientific">Gordonia sihwensis NBRC 108236</name>
    <dbReference type="NCBI Taxonomy" id="1223544"/>
    <lineage>
        <taxon>Bacteria</taxon>
        <taxon>Bacillati</taxon>
        <taxon>Actinomycetota</taxon>
        <taxon>Actinomycetes</taxon>
        <taxon>Mycobacteriales</taxon>
        <taxon>Gordoniaceae</taxon>
        <taxon>Gordonia</taxon>
    </lineage>
</organism>
<comment type="caution">
    <text evidence="1">The sequence shown here is derived from an EMBL/GenBank/DDBJ whole genome shotgun (WGS) entry which is preliminary data.</text>
</comment>
<dbReference type="EMBL" id="BANU01000033">
    <property type="protein sequence ID" value="GAC62367.1"/>
    <property type="molecule type" value="Genomic_DNA"/>
</dbReference>
<accession>L7LQB3</accession>
<keyword evidence="2" id="KW-1185">Reference proteome</keyword>
<reference evidence="1 2" key="1">
    <citation type="submission" date="2012-12" db="EMBL/GenBank/DDBJ databases">
        <title>Whole genome shotgun sequence of Gordonia sihwensis NBRC 108236.</title>
        <authorList>
            <person name="Yoshida I."/>
            <person name="Hosoyama A."/>
            <person name="Tsuchikane K."/>
            <person name="Ando Y."/>
            <person name="Baba S."/>
            <person name="Ohji S."/>
            <person name="Hamada M."/>
            <person name="Tamura T."/>
            <person name="Yamazoe A."/>
            <person name="Yamazaki S."/>
            <person name="Fujita N."/>
        </authorList>
    </citation>
    <scope>NUCLEOTIDE SEQUENCE [LARGE SCALE GENOMIC DNA]</scope>
    <source>
        <strain evidence="1 2">NBRC 108236</strain>
    </source>
</reference>
<protein>
    <submittedName>
        <fullName evidence="1">Uncharacterized protein</fullName>
    </submittedName>
</protein>